<dbReference type="InterPro" id="IPR027417">
    <property type="entry name" value="P-loop_NTPase"/>
</dbReference>
<dbReference type="AlphaFoldDB" id="A0A4Y2GI84"/>
<dbReference type="GO" id="GO:0005737">
    <property type="term" value="C:cytoplasm"/>
    <property type="evidence" value="ECO:0007669"/>
    <property type="project" value="TreeGrafter"/>
</dbReference>
<dbReference type="InterPro" id="IPR009097">
    <property type="entry name" value="Cyclic_Pdiesterase"/>
</dbReference>
<evidence type="ECO:0000256" key="4">
    <source>
        <dbReference type="ARBA" id="ARBA00011781"/>
    </source>
</evidence>
<evidence type="ECO:0000313" key="7">
    <source>
        <dbReference type="Proteomes" id="UP000499080"/>
    </source>
</evidence>
<comment type="caution">
    <text evidence="6">The sequence shown here is derived from an EMBL/GenBank/DDBJ whole genome shotgun (WGS) entry which is preliminary data.</text>
</comment>
<dbReference type="SUPFAM" id="SSF55144">
    <property type="entry name" value="LigT-like"/>
    <property type="match status" value="1"/>
</dbReference>
<dbReference type="PANTHER" id="PTHR10156">
    <property type="entry name" value="2',3'-CYCLIC-NUCLEOTIDE 3'-PHOSPHODIESTERASE"/>
    <property type="match status" value="1"/>
</dbReference>
<dbReference type="InterPro" id="IPR008431">
    <property type="entry name" value="CNPase"/>
</dbReference>
<reference evidence="6 7" key="1">
    <citation type="journal article" date="2019" name="Sci. Rep.">
        <title>Orb-weaving spider Araneus ventricosus genome elucidates the spidroin gene catalogue.</title>
        <authorList>
            <person name="Kono N."/>
            <person name="Nakamura H."/>
            <person name="Ohtoshi R."/>
            <person name="Moran D.A.P."/>
            <person name="Shinohara A."/>
            <person name="Yoshida Y."/>
            <person name="Fujiwara M."/>
            <person name="Mori M."/>
            <person name="Tomita M."/>
            <person name="Arakawa K."/>
        </authorList>
    </citation>
    <scope>NUCLEOTIDE SEQUENCE [LARGE SCALE GENOMIC DNA]</scope>
</reference>
<dbReference type="GO" id="GO:0004113">
    <property type="term" value="F:2',3'-cyclic-nucleotide 3'-phosphodiesterase activity"/>
    <property type="evidence" value="ECO:0007669"/>
    <property type="project" value="UniProtKB-EC"/>
</dbReference>
<comment type="function">
    <text evidence="5">Catalyzes the formation of 2'-nucleotide products from 2',3'-cyclic substrates. May participate in RNA metabolism in the myelinating cell, CNP is the third most abundant protein in central nervous system myelin.</text>
</comment>
<evidence type="ECO:0000256" key="5">
    <source>
        <dbReference type="ARBA" id="ARBA00045937"/>
    </source>
</evidence>
<protein>
    <submittedName>
        <fullName evidence="6">Uncharacterized protein</fullName>
    </submittedName>
</protein>
<dbReference type="Proteomes" id="UP000499080">
    <property type="component" value="Unassembled WGS sequence"/>
</dbReference>
<dbReference type="Gene3D" id="3.90.1740.10">
    <property type="entry name" value="2',3'-cyclic nucleotide 3'-phosphodiesterase superfamily"/>
    <property type="match status" value="1"/>
</dbReference>
<sequence length="463" mass="52984">MADSSRGDKKSDVSAETIRKLAGLRKKFMLGSDVDKDVVFDFQFLVNEETVSYIQEHGKVMFLIRGPPSTGKATLSEMITEKYPKATFCCADHYFKNSFNSPSRTKESLKLSHEYCANKTKESLKLSHEYCANKANAACENNSRVIIIQNTHMRKWEMQHYLNLAATNNYVVIMAITLYRFDVTAEALLANNTDGLNINYFRKRLRQWEDIPPVLTGWFLCPEDASYLQSLALESLKGLTADEEFCHIFEVYNPDEVAHYFKARRLLCCLAGYATDSYEMQNHYLSNIVQYLYGKCFKITILGYHVTPSVVNAVVHVDDKMELLMFEGCHDYVKNCDFSDYMNKLGITDNLSEHGKTYEFKNQSSESATATLEEWDDGEVFLAKQCSFIHLAQRGEDVFDAGELRKKFKKSLLFAADVEDKFTSECFNKLNNGTAVCRVTDNEWLIKAPKKIGFKTIFTGLYI</sequence>
<dbReference type="GO" id="GO:0009214">
    <property type="term" value="P:cyclic nucleotide catabolic process"/>
    <property type="evidence" value="ECO:0007669"/>
    <property type="project" value="InterPro"/>
</dbReference>
<dbReference type="EMBL" id="BGPR01001379">
    <property type="protein sequence ID" value="GBM52476.1"/>
    <property type="molecule type" value="Genomic_DNA"/>
</dbReference>
<dbReference type="PANTHER" id="PTHR10156:SF0">
    <property type="entry name" value="2',3'-CYCLIC-NUCLEOTIDE 3'-PHOSPHODIESTERASE"/>
    <property type="match status" value="1"/>
</dbReference>
<keyword evidence="7" id="KW-1185">Reference proteome</keyword>
<dbReference type="OrthoDB" id="3231855at2759"/>
<gene>
    <name evidence="6" type="ORF">AVEN_36325_2</name>
</gene>
<evidence type="ECO:0000313" key="6">
    <source>
        <dbReference type="EMBL" id="GBM52476.1"/>
    </source>
</evidence>
<evidence type="ECO:0000256" key="2">
    <source>
        <dbReference type="ARBA" id="ARBA00004223"/>
    </source>
</evidence>
<proteinExistence type="inferred from homology"/>
<accession>A0A4Y2GI84</accession>
<dbReference type="SUPFAM" id="SSF52540">
    <property type="entry name" value="P-loop containing nucleoside triphosphate hydrolases"/>
    <property type="match status" value="1"/>
</dbReference>
<comment type="similarity">
    <text evidence="3">Belongs to the 2H phosphoesterase superfamily. CNPase family.</text>
</comment>
<evidence type="ECO:0000256" key="3">
    <source>
        <dbReference type="ARBA" id="ARBA00008662"/>
    </source>
</evidence>
<evidence type="ECO:0000256" key="1">
    <source>
        <dbReference type="ARBA" id="ARBA00000610"/>
    </source>
</evidence>
<comment type="subunit">
    <text evidence="4">Exists as monomers and homodimers.</text>
</comment>
<comment type="catalytic activity">
    <reaction evidence="1">
        <text>a nucleoside 2',3'-cyclic phosphate + H2O = a nucleoside 2'-phosphate + H(+)</text>
        <dbReference type="Rhea" id="RHEA:14489"/>
        <dbReference type="ChEBI" id="CHEBI:15377"/>
        <dbReference type="ChEBI" id="CHEBI:15378"/>
        <dbReference type="ChEBI" id="CHEBI:66954"/>
        <dbReference type="ChEBI" id="CHEBI:78552"/>
        <dbReference type="EC" id="3.1.4.37"/>
    </reaction>
</comment>
<dbReference type="GO" id="GO:0016020">
    <property type="term" value="C:membrane"/>
    <property type="evidence" value="ECO:0007669"/>
    <property type="project" value="InterPro"/>
</dbReference>
<comment type="subcellular location">
    <subcellularLocation>
        <location evidence="2">Melanosome</location>
    </subcellularLocation>
</comment>
<name>A0A4Y2GI84_ARAVE</name>
<dbReference type="Gene3D" id="3.40.50.300">
    <property type="entry name" value="P-loop containing nucleotide triphosphate hydrolases"/>
    <property type="match status" value="1"/>
</dbReference>
<organism evidence="6 7">
    <name type="scientific">Araneus ventricosus</name>
    <name type="common">Orbweaver spider</name>
    <name type="synonym">Epeira ventricosa</name>
    <dbReference type="NCBI Taxonomy" id="182803"/>
    <lineage>
        <taxon>Eukaryota</taxon>
        <taxon>Metazoa</taxon>
        <taxon>Ecdysozoa</taxon>
        <taxon>Arthropoda</taxon>
        <taxon>Chelicerata</taxon>
        <taxon>Arachnida</taxon>
        <taxon>Araneae</taxon>
        <taxon>Araneomorphae</taxon>
        <taxon>Entelegynae</taxon>
        <taxon>Araneoidea</taxon>
        <taxon>Araneidae</taxon>
        <taxon>Araneus</taxon>
    </lineage>
</organism>